<keyword evidence="2" id="KW-0812">Transmembrane</keyword>
<comment type="caution">
    <text evidence="3">The sequence shown here is derived from an EMBL/GenBank/DDBJ whole genome shotgun (WGS) entry which is preliminary data.</text>
</comment>
<feature type="region of interest" description="Disordered" evidence="1">
    <location>
        <begin position="194"/>
        <end position="217"/>
    </location>
</feature>
<reference evidence="3 4" key="1">
    <citation type="submission" date="2015-06" db="EMBL/GenBank/DDBJ databases">
        <title>Genome sequencing of Cronobacter sp. strain DJ34 isolated from petroleum contaminated sludge of Duliajan Oil Fields, Assam, India.</title>
        <authorList>
            <person name="Pal S."/>
            <person name="Banerjee T.D."/>
            <person name="Roy A."/>
            <person name="Sar P."/>
            <person name="Kazy S.K."/>
        </authorList>
    </citation>
    <scope>NUCLEOTIDE SEQUENCE [LARGE SCALE GENOMIC DNA]</scope>
    <source>
        <strain evidence="3 4">DJ34</strain>
    </source>
</reference>
<sequence>MSRTDEEIKQATAIFAVYKAEIDKRELSNTDNYDKNILTLSSAGLAISLTLLKDIVSKEGPTLVAFLYLSWTFFGLAILSTIASFLISNKALTKQLSIAERYYIDGDQNAFSEKNRWGNFTSLLNWLSGSFFILAIISVIVFGLSNFSKRSQVDTDNSKKCVVSNLNEGQVAPRMQQLPIDKGAVIPAMPKVPAPNPSPVNPVVLPNSPAAPTTTKP</sequence>
<dbReference type="AlphaFoldDB" id="A0A0J8VR40"/>
<dbReference type="PATRIC" id="fig|1656095.3.peg.1478"/>
<gene>
    <name evidence="3" type="ORF">ACH50_06945</name>
</gene>
<name>A0A0J8VR40_9ENTR</name>
<dbReference type="Proteomes" id="UP000037315">
    <property type="component" value="Unassembled WGS sequence"/>
</dbReference>
<feature type="transmembrane region" description="Helical" evidence="2">
    <location>
        <begin position="123"/>
        <end position="144"/>
    </location>
</feature>
<keyword evidence="2" id="KW-1133">Transmembrane helix</keyword>
<evidence type="ECO:0000256" key="1">
    <source>
        <dbReference type="SAM" id="MobiDB-lite"/>
    </source>
</evidence>
<dbReference type="OrthoDB" id="6637696at2"/>
<keyword evidence="4" id="KW-1185">Reference proteome</keyword>
<protein>
    <submittedName>
        <fullName evidence="3">Uncharacterized protein</fullName>
    </submittedName>
</protein>
<evidence type="ECO:0000313" key="3">
    <source>
        <dbReference type="EMBL" id="KMV35382.1"/>
    </source>
</evidence>
<dbReference type="RefSeq" id="WP_048887662.1">
    <property type="nucleotide sequence ID" value="NZ_LFEJ01000011.1"/>
</dbReference>
<evidence type="ECO:0000256" key="2">
    <source>
        <dbReference type="SAM" id="Phobius"/>
    </source>
</evidence>
<accession>A0A0J8VR40</accession>
<feature type="transmembrane region" description="Helical" evidence="2">
    <location>
        <begin position="63"/>
        <end position="87"/>
    </location>
</feature>
<feature type="compositionally biased region" description="Low complexity" evidence="1">
    <location>
        <begin position="201"/>
        <end position="217"/>
    </location>
</feature>
<evidence type="ECO:0000313" key="4">
    <source>
        <dbReference type="Proteomes" id="UP000037315"/>
    </source>
</evidence>
<organism evidence="3 4">
    <name type="scientific">Franconibacter pulveris</name>
    <dbReference type="NCBI Taxonomy" id="435910"/>
    <lineage>
        <taxon>Bacteria</taxon>
        <taxon>Pseudomonadati</taxon>
        <taxon>Pseudomonadota</taxon>
        <taxon>Gammaproteobacteria</taxon>
        <taxon>Enterobacterales</taxon>
        <taxon>Enterobacteriaceae</taxon>
        <taxon>Franconibacter</taxon>
    </lineage>
</organism>
<proteinExistence type="predicted"/>
<dbReference type="EMBL" id="LFEJ01000011">
    <property type="protein sequence ID" value="KMV35382.1"/>
    <property type="molecule type" value="Genomic_DNA"/>
</dbReference>
<keyword evidence="2" id="KW-0472">Membrane</keyword>